<gene>
    <name evidence="8" type="ordered locus">Desku_0258</name>
</gene>
<keyword evidence="9" id="KW-1185">Reference proteome</keyword>
<dbReference type="InterPro" id="IPR013785">
    <property type="entry name" value="Aldolase_TIM"/>
</dbReference>
<feature type="domain" description="Radical SAM core" evidence="7">
    <location>
        <begin position="135"/>
        <end position="356"/>
    </location>
</feature>
<dbReference type="InterPro" id="IPR027596">
    <property type="entry name" value="AmmeMemoSam_rS"/>
</dbReference>
<organism evidence="8 9">
    <name type="scientific">Desulfofundulus kuznetsovii (strain DSM 6115 / VKM B-1805 / 17)</name>
    <name type="common">Desulfotomaculum kuznetsovii</name>
    <dbReference type="NCBI Taxonomy" id="760568"/>
    <lineage>
        <taxon>Bacteria</taxon>
        <taxon>Bacillati</taxon>
        <taxon>Bacillota</taxon>
        <taxon>Clostridia</taxon>
        <taxon>Eubacteriales</taxon>
        <taxon>Peptococcaceae</taxon>
        <taxon>Desulfofundulus</taxon>
    </lineage>
</organism>
<evidence type="ECO:0000256" key="2">
    <source>
        <dbReference type="ARBA" id="ARBA00022485"/>
    </source>
</evidence>
<name>A0AAU8P804_DESK7</name>
<dbReference type="SFLD" id="SFLDS00029">
    <property type="entry name" value="Radical_SAM"/>
    <property type="match status" value="1"/>
</dbReference>
<dbReference type="SFLD" id="SFLDG01101">
    <property type="entry name" value="Uncharacterised_Radical_SAM_Su"/>
    <property type="match status" value="1"/>
</dbReference>
<dbReference type="EMBL" id="CP002770">
    <property type="protein sequence ID" value="AEG13893.1"/>
    <property type="molecule type" value="Genomic_DNA"/>
</dbReference>
<dbReference type="SUPFAM" id="SSF102114">
    <property type="entry name" value="Radical SAM enzymes"/>
    <property type="match status" value="1"/>
</dbReference>
<evidence type="ECO:0000256" key="4">
    <source>
        <dbReference type="ARBA" id="ARBA00022723"/>
    </source>
</evidence>
<evidence type="ECO:0000256" key="6">
    <source>
        <dbReference type="ARBA" id="ARBA00023014"/>
    </source>
</evidence>
<comment type="cofactor">
    <cofactor evidence="1">
        <name>[4Fe-4S] cluster</name>
        <dbReference type="ChEBI" id="CHEBI:49883"/>
    </cofactor>
</comment>
<dbReference type="NCBIfam" id="TIGR04337">
    <property type="entry name" value="AmmeMemoSam_rS"/>
    <property type="match status" value="1"/>
</dbReference>
<evidence type="ECO:0000259" key="7">
    <source>
        <dbReference type="PROSITE" id="PS51918"/>
    </source>
</evidence>
<dbReference type="InterPro" id="IPR006638">
    <property type="entry name" value="Elp3/MiaA/NifB-like_rSAM"/>
</dbReference>
<accession>A0AAU8P804</accession>
<dbReference type="PANTHER" id="PTHR30352">
    <property type="entry name" value="PYRUVATE FORMATE-LYASE-ACTIVATING ENZYME"/>
    <property type="match status" value="1"/>
</dbReference>
<dbReference type="PROSITE" id="PS51918">
    <property type="entry name" value="RADICAL_SAM"/>
    <property type="match status" value="1"/>
</dbReference>
<keyword evidence="2" id="KW-0004">4Fe-4S</keyword>
<dbReference type="InterPro" id="IPR034457">
    <property type="entry name" value="Organic_radical-activating"/>
</dbReference>
<dbReference type="Gene3D" id="3.20.20.70">
    <property type="entry name" value="Aldolase class I"/>
    <property type="match status" value="1"/>
</dbReference>
<evidence type="ECO:0000313" key="9">
    <source>
        <dbReference type="Proteomes" id="UP000009229"/>
    </source>
</evidence>
<dbReference type="GO" id="GO:0051539">
    <property type="term" value="F:4 iron, 4 sulfur cluster binding"/>
    <property type="evidence" value="ECO:0007669"/>
    <property type="project" value="UniProtKB-KW"/>
</dbReference>
<dbReference type="Proteomes" id="UP000009229">
    <property type="component" value="Chromosome"/>
</dbReference>
<dbReference type="KEGG" id="dku:Desku_0258"/>
<dbReference type="AlphaFoldDB" id="A0AAU8P804"/>
<reference evidence="9" key="1">
    <citation type="submission" date="2011-05" db="EMBL/GenBank/DDBJ databases">
        <title>Complete sequence of Desulfotomaculum kuznetsovii DSM 6115.</title>
        <authorList>
            <person name="Lucas S."/>
            <person name="Han J."/>
            <person name="Lapidus A."/>
            <person name="Cheng J.-F."/>
            <person name="Goodwin L."/>
            <person name="Pitluck S."/>
            <person name="Peters L."/>
            <person name="Mikhailova N."/>
            <person name="Lu M."/>
            <person name="Saunders E."/>
            <person name="Han C."/>
            <person name="Tapia R."/>
            <person name="Land M."/>
            <person name="Hauser L."/>
            <person name="Kyrpides N."/>
            <person name="Ivanova N."/>
            <person name="Pagani I."/>
            <person name="Nazina T."/>
            <person name="Ivanova A."/>
            <person name="Parshina S."/>
            <person name="Kuever J."/>
            <person name="Muyzer G."/>
            <person name="Plugge C."/>
            <person name="Stams A."/>
            <person name="Woyke T."/>
        </authorList>
    </citation>
    <scope>NUCLEOTIDE SEQUENCE [LARGE SCALE GENOMIC DNA]</scope>
    <source>
        <strain evidence="9">DSM 6115 / VKM B-1805 / 17</strain>
    </source>
</reference>
<dbReference type="SMART" id="SM00729">
    <property type="entry name" value="Elp3"/>
    <property type="match status" value="1"/>
</dbReference>
<dbReference type="InterPro" id="IPR007197">
    <property type="entry name" value="rSAM"/>
</dbReference>
<keyword evidence="6" id="KW-0411">Iron-sulfur</keyword>
<evidence type="ECO:0000256" key="5">
    <source>
        <dbReference type="ARBA" id="ARBA00023004"/>
    </source>
</evidence>
<evidence type="ECO:0000313" key="8">
    <source>
        <dbReference type="EMBL" id="AEG13893.1"/>
    </source>
</evidence>
<sequence>MYCFVTLFLQLLLLILSNVWVPLVSHRSPVTLASPGAVTGASQVVRSGQRRIPVTTVLLDVCGKGGLCVQEALFYEKGDGGRTFCRLCPRLCSIRDGHTGFCRVRKNQQGILYTLNYGRVSSYALDPIEKKPLYHFYPGSDILSLGSVGCNLRCGFCQNWQIAHADPHTLYLSPAQAVAAAREQIARGYPNVGLAYTYNEPFMWYEYVYDTARLAHQEGLKNVLVTNGYVNEEPLRQILPYIDAMNIDVKGFTDEYYRGTCAGHLEPVLRAVEIAHGHCHVELTTLLVPGLNDSEEEIRRLVDWVAGLDPDIPLHFSRYFPNYKFDLPPTPLETLQKAWQIALEKLRYVYIGNAPELGGSDTLCPACGETLIRRTGYRVQVRGLEGNRCRYCGAEVKVVV</sequence>
<keyword evidence="4" id="KW-0479">Metal-binding</keyword>
<keyword evidence="3" id="KW-0949">S-adenosyl-L-methionine</keyword>
<proteinExistence type="predicted"/>
<dbReference type="GO" id="GO:0003824">
    <property type="term" value="F:catalytic activity"/>
    <property type="evidence" value="ECO:0007669"/>
    <property type="project" value="InterPro"/>
</dbReference>
<evidence type="ECO:0000256" key="1">
    <source>
        <dbReference type="ARBA" id="ARBA00001966"/>
    </source>
</evidence>
<evidence type="ECO:0000256" key="3">
    <source>
        <dbReference type="ARBA" id="ARBA00022691"/>
    </source>
</evidence>
<dbReference type="PANTHER" id="PTHR30352:SF5">
    <property type="entry name" value="PYRUVATE FORMATE-LYASE 1-ACTIVATING ENZYME"/>
    <property type="match status" value="1"/>
</dbReference>
<dbReference type="CDD" id="cd01335">
    <property type="entry name" value="Radical_SAM"/>
    <property type="match status" value="1"/>
</dbReference>
<dbReference type="GO" id="GO:0046872">
    <property type="term" value="F:metal ion binding"/>
    <property type="evidence" value="ECO:0007669"/>
    <property type="project" value="UniProtKB-KW"/>
</dbReference>
<dbReference type="Pfam" id="PF04055">
    <property type="entry name" value="Radical_SAM"/>
    <property type="match status" value="1"/>
</dbReference>
<keyword evidence="5" id="KW-0408">Iron</keyword>
<dbReference type="InterPro" id="IPR058240">
    <property type="entry name" value="rSAM_sf"/>
</dbReference>
<protein>
    <submittedName>
        <fullName evidence="8">Radical SAM domain protein</fullName>
    </submittedName>
</protein>